<evidence type="ECO:0000313" key="1">
    <source>
        <dbReference type="EMBL" id="KAI4312108.1"/>
    </source>
</evidence>
<reference evidence="2" key="1">
    <citation type="journal article" date="2023" name="Front. Plant Sci.">
        <title>Chromosomal-level genome assembly of Melastoma candidum provides insights into trichome evolution.</title>
        <authorList>
            <person name="Zhong Y."/>
            <person name="Wu W."/>
            <person name="Sun C."/>
            <person name="Zou P."/>
            <person name="Liu Y."/>
            <person name="Dai S."/>
            <person name="Zhou R."/>
        </authorList>
    </citation>
    <scope>NUCLEOTIDE SEQUENCE [LARGE SCALE GENOMIC DNA]</scope>
</reference>
<protein>
    <submittedName>
        <fullName evidence="1">Uncharacterized protein</fullName>
    </submittedName>
</protein>
<keyword evidence="2" id="KW-1185">Reference proteome</keyword>
<dbReference type="EMBL" id="CM042890">
    <property type="protein sequence ID" value="KAI4312108.1"/>
    <property type="molecule type" value="Genomic_DNA"/>
</dbReference>
<accession>A0ACB9LLZ7</accession>
<comment type="caution">
    <text evidence="1">The sequence shown here is derived from an EMBL/GenBank/DDBJ whole genome shotgun (WGS) entry which is preliminary data.</text>
</comment>
<evidence type="ECO:0000313" key="2">
    <source>
        <dbReference type="Proteomes" id="UP001057402"/>
    </source>
</evidence>
<organism evidence="1 2">
    <name type="scientific">Melastoma candidum</name>
    <dbReference type="NCBI Taxonomy" id="119954"/>
    <lineage>
        <taxon>Eukaryota</taxon>
        <taxon>Viridiplantae</taxon>
        <taxon>Streptophyta</taxon>
        <taxon>Embryophyta</taxon>
        <taxon>Tracheophyta</taxon>
        <taxon>Spermatophyta</taxon>
        <taxon>Magnoliopsida</taxon>
        <taxon>eudicotyledons</taxon>
        <taxon>Gunneridae</taxon>
        <taxon>Pentapetalae</taxon>
        <taxon>rosids</taxon>
        <taxon>malvids</taxon>
        <taxon>Myrtales</taxon>
        <taxon>Melastomataceae</taxon>
        <taxon>Melastomatoideae</taxon>
        <taxon>Melastomateae</taxon>
        <taxon>Melastoma</taxon>
    </lineage>
</organism>
<gene>
    <name evidence="1" type="ORF">MLD38_036960</name>
</gene>
<name>A0ACB9LLZ7_9MYRT</name>
<proteinExistence type="predicted"/>
<dbReference type="Proteomes" id="UP001057402">
    <property type="component" value="Chromosome 11"/>
</dbReference>
<sequence>MEIKETIILSKEMMRYSKQTGKCKMSKPYHSDSYSSLTRLPIESTISKKYKDDQVHNKIKRLERTFRVLSKKKGPHSRANKQIVKFGAKAWGEVLGFKCDGLLHMLLWGNFSASPGYECEEGSAEDPCDVDEDSYLAGLVVAEGESVYDFCWYPGMSASDPVSCVFASTTRDHPNHIWDAWTGQLRCTYRAYDAMDEITAAFSNAFNPAGSKIFAGYNKSMRIFDVHRPGREFEQYSTLKGKNEGQAGIILAIAFSPAHTGLLATGSYSQTTAIYTEDNMELLYVLHGQQGGVTHDPYIMCWDVRKAVEVVYKLYRSSEDTNQRIYFDIDPGSQHLATGGQDGLVHVYDVQTGQWVSGFQAASDTVNGFSFHPFLPMATSSSGQRRFDVPDDDEVELHLPGDQNCLSVWSFSCHPTADNQTTIDNGPNSS</sequence>